<accession>A0A8J2LJB6</accession>
<evidence type="ECO:0000256" key="1">
    <source>
        <dbReference type="SAM" id="MobiDB-lite"/>
    </source>
</evidence>
<gene>
    <name evidence="2" type="ORF">AFUS01_LOCUS34323</name>
</gene>
<organism evidence="2 3">
    <name type="scientific">Allacma fusca</name>
    <dbReference type="NCBI Taxonomy" id="39272"/>
    <lineage>
        <taxon>Eukaryota</taxon>
        <taxon>Metazoa</taxon>
        <taxon>Ecdysozoa</taxon>
        <taxon>Arthropoda</taxon>
        <taxon>Hexapoda</taxon>
        <taxon>Collembola</taxon>
        <taxon>Symphypleona</taxon>
        <taxon>Sminthuridae</taxon>
        <taxon>Allacma</taxon>
    </lineage>
</organism>
<dbReference type="Proteomes" id="UP000708208">
    <property type="component" value="Unassembled WGS sequence"/>
</dbReference>
<reference evidence="2" key="1">
    <citation type="submission" date="2021-06" db="EMBL/GenBank/DDBJ databases">
        <authorList>
            <person name="Hodson N. C."/>
            <person name="Mongue J. A."/>
            <person name="Jaron S. K."/>
        </authorList>
    </citation>
    <scope>NUCLEOTIDE SEQUENCE</scope>
</reference>
<comment type="caution">
    <text evidence="2">The sequence shown here is derived from an EMBL/GenBank/DDBJ whole genome shotgun (WGS) entry which is preliminary data.</text>
</comment>
<keyword evidence="3" id="KW-1185">Reference proteome</keyword>
<dbReference type="EMBL" id="CAJVCH010531848">
    <property type="protein sequence ID" value="CAG7824149.1"/>
    <property type="molecule type" value="Genomic_DNA"/>
</dbReference>
<evidence type="ECO:0000313" key="2">
    <source>
        <dbReference type="EMBL" id="CAG7824149.1"/>
    </source>
</evidence>
<feature type="region of interest" description="Disordered" evidence="1">
    <location>
        <begin position="22"/>
        <end position="44"/>
    </location>
</feature>
<proteinExistence type="predicted"/>
<sequence length="223" mass="26179">REFTNQEFDIDDQLDKLEFDSDGNLIDASSDSEEEEPERKKTKQSKPVIKCYQHHRDQVVYLASLCQLFELSNVNVLAKSKEKYIQIEMEAQDFYIPKLKTNYHEEDDFKSNTGNRKVNIRFMDVFNFLPFSLAKLADNLEKDRSELLPKIIMQVVDSHLIPKKVITNYDENSISHLLQKLPYPHTFLSGPEKLHDSVQIPGKEFFSNELKNEMCSDEKYQHI</sequence>
<name>A0A8J2LJB6_9HEXA</name>
<evidence type="ECO:0000313" key="3">
    <source>
        <dbReference type="Proteomes" id="UP000708208"/>
    </source>
</evidence>
<protein>
    <submittedName>
        <fullName evidence="2">Uncharacterized protein</fullName>
    </submittedName>
</protein>
<feature type="non-terminal residue" evidence="2">
    <location>
        <position position="1"/>
    </location>
</feature>
<dbReference type="AlphaFoldDB" id="A0A8J2LJB6"/>